<dbReference type="InterPro" id="IPR007345">
    <property type="entry name" value="Polysacch_pyruvyl_Trfase"/>
</dbReference>
<sequence>MWRNFIWGDVSRPIKRNTVNLYYYKFKRVDNVGDLLSFVVFNFIKNQYSLDDSRVKRTIRLFGIGSIIHAAKSDMVVWGSGVHDEDREVGPGVKLDIRAVRGPLTMKMVERYGYKCPNIFGDPALLLPLFYIPEKYEIQDFLIIPHYSKEDEIDFRYKGNMISTLTSDWKTFINRVANSRLVISGSLHGIIIAEAYGVPAILLSSIDKDMFKYRDYYYSTDRFDILIANSIDEAINMTKIMPPIPNLSTLQNNLLKSFPIDLWN</sequence>
<protein>
    <submittedName>
        <fullName evidence="2">Pyruvyltransferase</fullName>
    </submittedName>
</protein>
<evidence type="ECO:0000259" key="1">
    <source>
        <dbReference type="Pfam" id="PF04230"/>
    </source>
</evidence>
<organism evidence="2 3">
    <name type="scientific">Algoriphagus locisalis</name>
    <dbReference type="NCBI Taxonomy" id="305507"/>
    <lineage>
        <taxon>Bacteria</taxon>
        <taxon>Pseudomonadati</taxon>
        <taxon>Bacteroidota</taxon>
        <taxon>Cytophagia</taxon>
        <taxon>Cytophagales</taxon>
        <taxon>Cyclobacteriaceae</taxon>
        <taxon>Algoriphagus</taxon>
    </lineage>
</organism>
<dbReference type="STRING" id="305507.SAMN04489724_0826"/>
<evidence type="ECO:0000313" key="2">
    <source>
        <dbReference type="EMBL" id="SFT45485.1"/>
    </source>
</evidence>
<dbReference type="GO" id="GO:0016740">
    <property type="term" value="F:transferase activity"/>
    <property type="evidence" value="ECO:0007669"/>
    <property type="project" value="UniProtKB-KW"/>
</dbReference>
<reference evidence="3" key="1">
    <citation type="submission" date="2016-10" db="EMBL/GenBank/DDBJ databases">
        <authorList>
            <person name="Varghese N."/>
            <person name="Submissions S."/>
        </authorList>
    </citation>
    <scope>NUCLEOTIDE SEQUENCE [LARGE SCALE GENOMIC DNA]</scope>
    <source>
        <strain evidence="3">DSM 23445</strain>
    </source>
</reference>
<dbReference type="EMBL" id="FPBF01000001">
    <property type="protein sequence ID" value="SFT45485.1"/>
    <property type="molecule type" value="Genomic_DNA"/>
</dbReference>
<keyword evidence="2" id="KW-0808">Transferase</keyword>
<accession>A0A1I6Y496</accession>
<dbReference type="Proteomes" id="UP000199673">
    <property type="component" value="Unassembled WGS sequence"/>
</dbReference>
<dbReference type="AlphaFoldDB" id="A0A1I6Y496"/>
<dbReference type="RefSeq" id="WP_170857007.1">
    <property type="nucleotide sequence ID" value="NZ_FPBF01000001.1"/>
</dbReference>
<evidence type="ECO:0000313" key="3">
    <source>
        <dbReference type="Proteomes" id="UP000199673"/>
    </source>
</evidence>
<feature type="domain" description="Polysaccharide pyruvyl transferase" evidence="1">
    <location>
        <begin position="94"/>
        <end position="204"/>
    </location>
</feature>
<name>A0A1I6Y496_9BACT</name>
<keyword evidence="3" id="KW-1185">Reference proteome</keyword>
<proteinExistence type="predicted"/>
<dbReference type="Pfam" id="PF04230">
    <property type="entry name" value="PS_pyruv_trans"/>
    <property type="match status" value="1"/>
</dbReference>
<gene>
    <name evidence="2" type="ORF">SAMN04489724_0826</name>
</gene>